<dbReference type="EMBL" id="LR899013">
    <property type="protein sequence ID" value="CAD7089662.1"/>
    <property type="molecule type" value="Genomic_DNA"/>
</dbReference>
<keyword evidence="16" id="KW-1185">Reference proteome</keyword>
<dbReference type="GO" id="GO:0006814">
    <property type="term" value="P:sodium ion transport"/>
    <property type="evidence" value="ECO:0007669"/>
    <property type="project" value="UniProtKB-KW"/>
</dbReference>
<evidence type="ECO:0000256" key="4">
    <source>
        <dbReference type="ARBA" id="ARBA00022692"/>
    </source>
</evidence>
<keyword evidence="4 13" id="KW-0812">Transmembrane</keyword>
<keyword evidence="7" id="KW-0915">Sodium</keyword>
<dbReference type="InterPro" id="IPR020846">
    <property type="entry name" value="MFS_dom"/>
</dbReference>
<evidence type="ECO:0000256" key="9">
    <source>
        <dbReference type="ARBA" id="ARBA00023136"/>
    </source>
</evidence>
<dbReference type="GO" id="GO:0006820">
    <property type="term" value="P:monoatomic anion transport"/>
    <property type="evidence" value="ECO:0007669"/>
    <property type="project" value="TreeGrafter"/>
</dbReference>
<feature type="transmembrane region" description="Helical" evidence="13">
    <location>
        <begin position="154"/>
        <end position="176"/>
    </location>
</feature>
<gene>
    <name evidence="15" type="ORF">HERILL_LOCUS12195</name>
</gene>
<keyword evidence="8" id="KW-0406">Ion transport</keyword>
<dbReference type="OrthoDB" id="2985014at2759"/>
<evidence type="ECO:0000256" key="8">
    <source>
        <dbReference type="ARBA" id="ARBA00023065"/>
    </source>
</evidence>
<comment type="function">
    <text evidence="11">May be an inorganic phosphate cotransporter.</text>
</comment>
<dbReference type="Proteomes" id="UP000594454">
    <property type="component" value="Chromosome 5"/>
</dbReference>
<feature type="transmembrane region" description="Helical" evidence="13">
    <location>
        <begin position="88"/>
        <end position="106"/>
    </location>
</feature>
<comment type="similarity">
    <text evidence="2">Belongs to the major facilitator superfamily. Sodium/anion cotransporter family.</text>
</comment>
<dbReference type="GO" id="GO:0016020">
    <property type="term" value="C:membrane"/>
    <property type="evidence" value="ECO:0007669"/>
    <property type="project" value="UniProtKB-SubCell"/>
</dbReference>
<dbReference type="CDD" id="cd17318">
    <property type="entry name" value="MFS_SLC17"/>
    <property type="match status" value="1"/>
</dbReference>
<keyword evidence="5" id="KW-0769">Symport</keyword>
<dbReference type="InterPro" id="IPR050382">
    <property type="entry name" value="MFS_Na/Anion_cotransporter"/>
</dbReference>
<evidence type="ECO:0000256" key="2">
    <source>
        <dbReference type="ARBA" id="ARBA00008586"/>
    </source>
</evidence>
<feature type="transmembrane region" description="Helical" evidence="13">
    <location>
        <begin position="59"/>
        <end position="76"/>
    </location>
</feature>
<dbReference type="InParanoid" id="A0A7R8UZ19"/>
<dbReference type="SUPFAM" id="SSF103473">
    <property type="entry name" value="MFS general substrate transporter"/>
    <property type="match status" value="1"/>
</dbReference>
<dbReference type="PANTHER" id="PTHR11662:SF280">
    <property type="entry name" value="FI21844P1-RELATED"/>
    <property type="match status" value="1"/>
</dbReference>
<keyword evidence="10" id="KW-0739">Sodium transport</keyword>
<feature type="transmembrane region" description="Helical" evidence="13">
    <location>
        <begin position="112"/>
        <end position="133"/>
    </location>
</feature>
<dbReference type="InterPro" id="IPR036259">
    <property type="entry name" value="MFS_trans_sf"/>
</dbReference>
<evidence type="ECO:0000313" key="15">
    <source>
        <dbReference type="EMBL" id="CAD7089662.1"/>
    </source>
</evidence>
<dbReference type="Gene3D" id="1.20.1250.20">
    <property type="entry name" value="MFS general substrate transporter like domains"/>
    <property type="match status" value="2"/>
</dbReference>
<protein>
    <recommendedName>
        <fullName evidence="12">Putative inorganic phosphate cotransporter</fullName>
    </recommendedName>
</protein>
<keyword evidence="3" id="KW-0813">Transport</keyword>
<feature type="transmembrane region" description="Helical" evidence="13">
    <location>
        <begin position="342"/>
        <end position="365"/>
    </location>
</feature>
<feature type="transmembrane region" description="Helical" evidence="13">
    <location>
        <begin position="413"/>
        <end position="431"/>
    </location>
</feature>
<evidence type="ECO:0000259" key="14">
    <source>
        <dbReference type="PROSITE" id="PS50850"/>
    </source>
</evidence>
<dbReference type="GO" id="GO:0015293">
    <property type="term" value="F:symporter activity"/>
    <property type="evidence" value="ECO:0007669"/>
    <property type="project" value="UniProtKB-KW"/>
</dbReference>
<feature type="transmembrane region" description="Helical" evidence="13">
    <location>
        <begin position="16"/>
        <end position="39"/>
    </location>
</feature>
<evidence type="ECO:0000256" key="12">
    <source>
        <dbReference type="ARBA" id="ARBA00068450"/>
    </source>
</evidence>
<dbReference type="FunFam" id="1.20.1250.20:FF:000144">
    <property type="entry name" value="Picot, isoform B"/>
    <property type="match status" value="1"/>
</dbReference>
<evidence type="ECO:0000256" key="7">
    <source>
        <dbReference type="ARBA" id="ARBA00023053"/>
    </source>
</evidence>
<accession>A0A7R8UZ19</accession>
<feature type="domain" description="Major facilitator superfamily (MFS) profile" evidence="14">
    <location>
        <begin position="17"/>
        <end position="436"/>
    </location>
</feature>
<keyword evidence="9 13" id="KW-0472">Membrane</keyword>
<organism evidence="15 16">
    <name type="scientific">Hermetia illucens</name>
    <name type="common">Black soldier fly</name>
    <dbReference type="NCBI Taxonomy" id="343691"/>
    <lineage>
        <taxon>Eukaryota</taxon>
        <taxon>Metazoa</taxon>
        <taxon>Ecdysozoa</taxon>
        <taxon>Arthropoda</taxon>
        <taxon>Hexapoda</taxon>
        <taxon>Insecta</taxon>
        <taxon>Pterygota</taxon>
        <taxon>Neoptera</taxon>
        <taxon>Endopterygota</taxon>
        <taxon>Diptera</taxon>
        <taxon>Brachycera</taxon>
        <taxon>Stratiomyomorpha</taxon>
        <taxon>Stratiomyidae</taxon>
        <taxon>Hermetiinae</taxon>
        <taxon>Hermetia</taxon>
    </lineage>
</organism>
<feature type="transmembrane region" description="Helical" evidence="13">
    <location>
        <begin position="182"/>
        <end position="199"/>
    </location>
</feature>
<feature type="transmembrane region" description="Helical" evidence="13">
    <location>
        <begin position="281"/>
        <end position="305"/>
    </location>
</feature>
<evidence type="ECO:0000256" key="11">
    <source>
        <dbReference type="ARBA" id="ARBA00054632"/>
    </source>
</evidence>
<dbReference type="FunCoup" id="A0A7R8UZ19">
    <property type="interactions" value="28"/>
</dbReference>
<dbReference type="AlphaFoldDB" id="A0A7R8UZ19"/>
<feature type="transmembrane region" description="Helical" evidence="13">
    <location>
        <begin position="377"/>
        <end position="401"/>
    </location>
</feature>
<reference evidence="15 16" key="1">
    <citation type="submission" date="2020-11" db="EMBL/GenBank/DDBJ databases">
        <authorList>
            <person name="Wallbank WR R."/>
            <person name="Pardo Diaz C."/>
            <person name="Kozak K."/>
            <person name="Martin S."/>
            <person name="Jiggins C."/>
            <person name="Moest M."/>
            <person name="Warren A I."/>
            <person name="Generalovic N T."/>
            <person name="Byers J.R.P. K."/>
            <person name="Montejo-Kovacevich G."/>
            <person name="Yen C E."/>
        </authorList>
    </citation>
    <scope>NUCLEOTIDE SEQUENCE [LARGE SCALE GENOMIC DNA]</scope>
</reference>
<proteinExistence type="inferred from homology"/>
<dbReference type="Pfam" id="PF07690">
    <property type="entry name" value="MFS_1"/>
    <property type="match status" value="1"/>
</dbReference>
<sequence>MINKGHGLGVRHIQACWLFAAMVFGYFLRVNMSIAVVAMTKSSENPNIEKYDWDSSTRSTILSSFFWGYVLAQFPAAMGAQRFGAKNVLTLSTIVCSILTAAIPWAASVGDWTATCIIRVLVGFFQGSVYPCVHNLLAKWVPRTERGFLSSVTYSGAQLGTVIMLAVSGPIVTSYIGWPSLFYISGGVAFIWAIAYLIFGAETPDHSNIISASERDYVKKLTGNSMITTLKTPWKDMFTSRPFIALIFAHSGFTWGFYTLLTEMPTYMDGVLDMHMGSNGLLSALPYFVMWILCLIVSPVADFLINRGYMTATTSRKLFNTIGQWVPMLCLIGLGYMDKNNVEFAIALLTLAVGVNSASYVGYLVNHMDLSPNFAGTMMGITNGISNLLSIFAPLVVGGIVENEADSSEWRTVFFITAGFYFVCNLMFIILGSAEVQPWNHAQINDSALKINSNQNKQNDP</sequence>
<evidence type="ECO:0000256" key="1">
    <source>
        <dbReference type="ARBA" id="ARBA00004141"/>
    </source>
</evidence>
<evidence type="ECO:0000256" key="3">
    <source>
        <dbReference type="ARBA" id="ARBA00022448"/>
    </source>
</evidence>
<dbReference type="FunFam" id="1.20.1250.20:FF:000003">
    <property type="entry name" value="Solute carrier family 17 member 3"/>
    <property type="match status" value="1"/>
</dbReference>
<comment type="subcellular location">
    <subcellularLocation>
        <location evidence="1">Membrane</location>
        <topology evidence="1">Multi-pass membrane protein</topology>
    </subcellularLocation>
</comment>
<evidence type="ECO:0000313" key="16">
    <source>
        <dbReference type="Proteomes" id="UP000594454"/>
    </source>
</evidence>
<feature type="transmembrane region" description="Helical" evidence="13">
    <location>
        <begin position="317"/>
        <end position="336"/>
    </location>
</feature>
<evidence type="ECO:0000256" key="13">
    <source>
        <dbReference type="SAM" id="Phobius"/>
    </source>
</evidence>
<dbReference type="PROSITE" id="PS50850">
    <property type="entry name" value="MFS"/>
    <property type="match status" value="1"/>
</dbReference>
<keyword evidence="6 13" id="KW-1133">Transmembrane helix</keyword>
<evidence type="ECO:0000256" key="5">
    <source>
        <dbReference type="ARBA" id="ARBA00022847"/>
    </source>
</evidence>
<feature type="transmembrane region" description="Helical" evidence="13">
    <location>
        <begin position="243"/>
        <end position="261"/>
    </location>
</feature>
<evidence type="ECO:0000256" key="6">
    <source>
        <dbReference type="ARBA" id="ARBA00022989"/>
    </source>
</evidence>
<evidence type="ECO:0000256" key="10">
    <source>
        <dbReference type="ARBA" id="ARBA00023201"/>
    </source>
</evidence>
<name>A0A7R8UZ19_HERIL</name>
<dbReference type="InterPro" id="IPR011701">
    <property type="entry name" value="MFS"/>
</dbReference>
<dbReference type="PANTHER" id="PTHR11662">
    <property type="entry name" value="SOLUTE CARRIER FAMILY 17"/>
    <property type="match status" value="1"/>
</dbReference>